<comment type="caution">
    <text evidence="1">The sequence shown here is derived from an EMBL/GenBank/DDBJ whole genome shotgun (WGS) entry which is preliminary data.</text>
</comment>
<keyword evidence="3" id="KW-1185">Reference proteome</keyword>
<organism evidence="1">
    <name type="scientific">Cladocopium goreaui</name>
    <dbReference type="NCBI Taxonomy" id="2562237"/>
    <lineage>
        <taxon>Eukaryota</taxon>
        <taxon>Sar</taxon>
        <taxon>Alveolata</taxon>
        <taxon>Dinophyceae</taxon>
        <taxon>Suessiales</taxon>
        <taxon>Symbiodiniaceae</taxon>
        <taxon>Cladocopium</taxon>
    </lineage>
</organism>
<reference evidence="1" key="1">
    <citation type="submission" date="2022-10" db="EMBL/GenBank/DDBJ databases">
        <authorList>
            <person name="Chen Y."/>
            <person name="Dougan E. K."/>
            <person name="Chan C."/>
            <person name="Rhodes N."/>
            <person name="Thang M."/>
        </authorList>
    </citation>
    <scope>NUCLEOTIDE SEQUENCE</scope>
</reference>
<dbReference type="EMBL" id="CAMXCT010003913">
    <property type="protein sequence ID" value="CAI4006880.1"/>
    <property type="molecule type" value="Genomic_DNA"/>
</dbReference>
<dbReference type="AlphaFoldDB" id="A0A9P1GB55"/>
<dbReference type="SUPFAM" id="SSF53335">
    <property type="entry name" value="S-adenosyl-L-methionine-dependent methyltransferases"/>
    <property type="match status" value="1"/>
</dbReference>
<dbReference type="Pfam" id="PF10294">
    <property type="entry name" value="Methyltransf_16"/>
    <property type="match status" value="1"/>
</dbReference>
<evidence type="ECO:0000313" key="1">
    <source>
        <dbReference type="EMBL" id="CAI4006880.1"/>
    </source>
</evidence>
<accession>A0A9P1GB55</accession>
<name>A0A9P1GB55_9DINO</name>
<proteinExistence type="predicted"/>
<dbReference type="InterPro" id="IPR019410">
    <property type="entry name" value="Methyltransf_16"/>
</dbReference>
<dbReference type="EMBL" id="CAMXCT030003913">
    <property type="protein sequence ID" value="CAL4794192.1"/>
    <property type="molecule type" value="Genomic_DNA"/>
</dbReference>
<evidence type="ECO:0000313" key="3">
    <source>
        <dbReference type="Proteomes" id="UP001152797"/>
    </source>
</evidence>
<evidence type="ECO:0000313" key="2">
    <source>
        <dbReference type="EMBL" id="CAL1160255.1"/>
    </source>
</evidence>
<dbReference type="Proteomes" id="UP001152797">
    <property type="component" value="Unassembled WGS sequence"/>
</dbReference>
<sequence length="385" mass="43427">MVDLVPNNLLPIRHCYVPIFSVSQLTFSQLNSVATSQDENLVTSKLQAPPETVQLPENVPENVRQRLTNMKDQLDQFASPESLSSFDSVGGGGGDAMKWASWRHLESKVEVPLNDTLSLFVCQVPGAANRFQEMMRCWDPKLGTALQEFPGGSMEVTEENRAIFEAGDTIWPASVIMARWFCIQPPVVPLEGRKVLDLGCGLGIAGIVAAGLGAEVLLQDRDPACLRATLETAVKCEVGKSITTLRCDYRELPGKLMEKEPLAKFAQPDIFLGCDVLLSEENVEALTKILQIFLRSPTQVAYFMDPNTRPHRKMFMQYCESIGLETREAADVMGREDELVTWEPEWDNFLEYDREWVPTSRAMQFGNWKRWKSWPRKTVKVTYLM</sequence>
<dbReference type="CDD" id="cd02440">
    <property type="entry name" value="AdoMet_MTases"/>
    <property type="match status" value="1"/>
</dbReference>
<reference evidence="2" key="2">
    <citation type="submission" date="2024-04" db="EMBL/GenBank/DDBJ databases">
        <authorList>
            <person name="Chen Y."/>
            <person name="Shah S."/>
            <person name="Dougan E. K."/>
            <person name="Thang M."/>
            <person name="Chan C."/>
        </authorList>
    </citation>
    <scope>NUCLEOTIDE SEQUENCE [LARGE SCALE GENOMIC DNA]</scope>
</reference>
<dbReference type="OrthoDB" id="440513at2759"/>
<protein>
    <submittedName>
        <fullName evidence="1">Uncharacterized protein</fullName>
    </submittedName>
</protein>
<dbReference type="InterPro" id="IPR029063">
    <property type="entry name" value="SAM-dependent_MTases_sf"/>
</dbReference>
<gene>
    <name evidence="1" type="ORF">C1SCF055_LOCUS32479</name>
</gene>
<dbReference type="Gene3D" id="3.40.50.150">
    <property type="entry name" value="Vaccinia Virus protein VP39"/>
    <property type="match status" value="1"/>
</dbReference>
<dbReference type="PANTHER" id="PTHR14614">
    <property type="entry name" value="HEPATOCELLULAR CARCINOMA-ASSOCIATED ANTIGEN"/>
    <property type="match status" value="1"/>
</dbReference>
<dbReference type="EMBL" id="CAMXCT020003913">
    <property type="protein sequence ID" value="CAL1160255.1"/>
    <property type="molecule type" value="Genomic_DNA"/>
</dbReference>